<dbReference type="Proteomes" id="UP000535415">
    <property type="component" value="Unassembled WGS sequence"/>
</dbReference>
<evidence type="ECO:0000313" key="2">
    <source>
        <dbReference type="Proteomes" id="UP000535415"/>
    </source>
</evidence>
<reference evidence="1 2" key="1">
    <citation type="submission" date="2020-08" db="EMBL/GenBank/DDBJ databases">
        <title>Genomic Encyclopedia of Type Strains, Phase IV (KMG-IV): sequencing the most valuable type-strain genomes for metagenomic binning, comparative biology and taxonomic classification.</title>
        <authorList>
            <person name="Goeker M."/>
        </authorList>
    </citation>
    <scope>NUCLEOTIDE SEQUENCE [LARGE SCALE GENOMIC DNA]</scope>
    <source>
        <strain evidence="1 2">DSM 101064</strain>
    </source>
</reference>
<gene>
    <name evidence="1" type="ORF">FHS72_002040</name>
</gene>
<sequence length="121" mass="12586">MAFHFKSLIAAGIIGTGLAGCADVSSSGGGSQVVIAANKVVNIQNNTGRTIWRFYGSPTSTNSWEEDILGSTVLPAGQSRNVDFADGRTSCGYDMKAEFQDGTSIVKNSIDVCTVSGVSFP</sequence>
<dbReference type="PROSITE" id="PS51257">
    <property type="entry name" value="PROKAR_LIPOPROTEIN"/>
    <property type="match status" value="1"/>
</dbReference>
<evidence type="ECO:0008006" key="3">
    <source>
        <dbReference type="Google" id="ProtNLM"/>
    </source>
</evidence>
<name>A0A7W9BLT4_9RHOB</name>
<dbReference type="EMBL" id="JACIJM010000005">
    <property type="protein sequence ID" value="MBB5722414.1"/>
    <property type="molecule type" value="Genomic_DNA"/>
</dbReference>
<comment type="caution">
    <text evidence="1">The sequence shown here is derived from an EMBL/GenBank/DDBJ whole genome shotgun (WGS) entry which is preliminary data.</text>
</comment>
<keyword evidence="2" id="KW-1185">Reference proteome</keyword>
<evidence type="ECO:0000313" key="1">
    <source>
        <dbReference type="EMBL" id="MBB5722414.1"/>
    </source>
</evidence>
<dbReference type="AlphaFoldDB" id="A0A7W9BLT4"/>
<accession>A0A7W9BLT4</accession>
<organism evidence="1 2">
    <name type="scientific">Yoonia ponticola</name>
    <dbReference type="NCBI Taxonomy" id="1524255"/>
    <lineage>
        <taxon>Bacteria</taxon>
        <taxon>Pseudomonadati</taxon>
        <taxon>Pseudomonadota</taxon>
        <taxon>Alphaproteobacteria</taxon>
        <taxon>Rhodobacterales</taxon>
        <taxon>Paracoccaceae</taxon>
        <taxon>Yoonia</taxon>
    </lineage>
</organism>
<dbReference type="RefSeq" id="WP_183528661.1">
    <property type="nucleotide sequence ID" value="NZ_JACIJM010000005.1"/>
</dbReference>
<protein>
    <recommendedName>
        <fullName evidence="3">Lipoprotein</fullName>
    </recommendedName>
</protein>
<proteinExistence type="predicted"/>